<feature type="compositionally biased region" description="Low complexity" evidence="1">
    <location>
        <begin position="386"/>
        <end position="395"/>
    </location>
</feature>
<dbReference type="Proteomes" id="UP001363151">
    <property type="component" value="Unassembled WGS sequence"/>
</dbReference>
<comment type="caution">
    <text evidence="2">The sequence shown here is derived from an EMBL/GenBank/DDBJ whole genome shotgun (WGS) entry which is preliminary data.</text>
</comment>
<feature type="compositionally biased region" description="Acidic residues" evidence="1">
    <location>
        <begin position="283"/>
        <end position="293"/>
    </location>
</feature>
<keyword evidence="3" id="KW-1185">Reference proteome</keyword>
<feature type="region of interest" description="Disordered" evidence="1">
    <location>
        <begin position="278"/>
        <end position="345"/>
    </location>
</feature>
<organism evidence="2 3">
    <name type="scientific">Aureococcus anophagefferens</name>
    <name type="common">Harmful bloom alga</name>
    <dbReference type="NCBI Taxonomy" id="44056"/>
    <lineage>
        <taxon>Eukaryota</taxon>
        <taxon>Sar</taxon>
        <taxon>Stramenopiles</taxon>
        <taxon>Ochrophyta</taxon>
        <taxon>Pelagophyceae</taxon>
        <taxon>Pelagomonadales</taxon>
        <taxon>Pelagomonadaceae</taxon>
        <taxon>Aureococcus</taxon>
    </lineage>
</organism>
<feature type="compositionally biased region" description="Low complexity" evidence="1">
    <location>
        <begin position="304"/>
        <end position="324"/>
    </location>
</feature>
<feature type="compositionally biased region" description="Basic and acidic residues" evidence="1">
    <location>
        <begin position="325"/>
        <end position="339"/>
    </location>
</feature>
<evidence type="ECO:0000313" key="2">
    <source>
        <dbReference type="EMBL" id="KAK7247903.1"/>
    </source>
</evidence>
<evidence type="ECO:0000256" key="1">
    <source>
        <dbReference type="SAM" id="MobiDB-lite"/>
    </source>
</evidence>
<feature type="region of interest" description="Disordered" evidence="1">
    <location>
        <begin position="1"/>
        <end position="67"/>
    </location>
</feature>
<feature type="compositionally biased region" description="Polar residues" evidence="1">
    <location>
        <begin position="842"/>
        <end position="854"/>
    </location>
</feature>
<reference evidence="2 3" key="1">
    <citation type="submission" date="2024-03" db="EMBL/GenBank/DDBJ databases">
        <title>Aureococcus anophagefferens CCMP1851 and Kratosvirus quantuckense: Draft genome of a second virus-susceptible host strain in the model system.</title>
        <authorList>
            <person name="Chase E."/>
            <person name="Truchon A.R."/>
            <person name="Schepens W."/>
            <person name="Wilhelm S.W."/>
        </authorList>
    </citation>
    <scope>NUCLEOTIDE SEQUENCE [LARGE SCALE GENOMIC DNA]</scope>
    <source>
        <strain evidence="2 3">CCMP1851</strain>
    </source>
</reference>
<feature type="region of interest" description="Disordered" evidence="1">
    <location>
        <begin position="784"/>
        <end position="811"/>
    </location>
</feature>
<protein>
    <recommendedName>
        <fullName evidence="4">EF-hand domain-containing protein</fullName>
    </recommendedName>
</protein>
<accession>A0ABR1G4P1</accession>
<feature type="compositionally biased region" description="Low complexity" evidence="1">
    <location>
        <begin position="99"/>
        <end position="111"/>
    </location>
</feature>
<feature type="region of interest" description="Disordered" evidence="1">
    <location>
        <begin position="1070"/>
        <end position="1089"/>
    </location>
</feature>
<feature type="compositionally biased region" description="Basic and acidic residues" evidence="1">
    <location>
        <begin position="359"/>
        <end position="369"/>
    </location>
</feature>
<feature type="compositionally biased region" description="Basic residues" evidence="1">
    <location>
        <begin position="180"/>
        <end position="191"/>
    </location>
</feature>
<dbReference type="EMBL" id="JBBJCI010000124">
    <property type="protein sequence ID" value="KAK7247903.1"/>
    <property type="molecule type" value="Genomic_DNA"/>
</dbReference>
<feature type="compositionally biased region" description="Polar residues" evidence="1">
    <location>
        <begin position="211"/>
        <end position="220"/>
    </location>
</feature>
<gene>
    <name evidence="2" type="ORF">SO694_00084178</name>
</gene>
<feature type="compositionally biased region" description="Basic and acidic residues" evidence="1">
    <location>
        <begin position="1"/>
        <end position="15"/>
    </location>
</feature>
<sequence>MLRERVDGVRARDAKQPLVAPGFRKSLDGRAKEPAPAPAPRDATEAAEADFGHVAAGGLPPSPQRKNSFALNVFHTPRDLGVAAELDVDDDGAYDDDVGYASHASTGTLATTDDDDDLSAVGGGMFHHASTKDLRDDDDDTTASPAKSRRSRRGRKSRATRRKSATAASRAAASAVARLARARPRRRRRPRAHLELILGLRRPEASAPGTPASSLFQSPPGTAGSHPRPESRGGVDELGRPCALEEEKEWRYEKKFGRGYARRDRVLARAAAANAALLLGTDGDGDLEDLAPWDEDRDRARATPGAQLAVARAAASGAAAPDAAAFERRPRPAAADESRPPPANPIDLLAMFAAHKEEAAAQADVESRGRSSGVAAPPFRPPAPPADEAAAPVAARRGGSVQPAVNRLLTRRQSLALDAAVAAERQAVAAAAPPGQGRRSSVAAIALRVARGAAWRRGSLAGGRVGFAPDPARPLGVEFRRAMRAGWCLGTPEGRDKEEIARVAGAAWTARVDEKARLAALGMLVDGDAAGVALDENRVCVEYGYSGARCCDAASVLRATVATQRGGGKASLEQAMLELVTSMLSLADAADARGAKMDELVELLNGVLAPLTASPGLGCLVLVTELVNDTRLGRVLVGPAADGSAGTAPWLDGVGEADEPGSLFTAGGRRKMPGYMRATASTSDHKVRLGRRGATNPAQLNNDDDASLVSAAMLDKDVGAGDLRSVASSAVSKTGPVANKAAADAFGERPRLLALGHALRLVPWLFGVDAAEVKRALRAVADDEDRSAVAALDEDSSESEPEIEAQDEDARERAAMSFLAPPAASRKYGAARAARRPVPEDASTSFSRVSTASDSSEDPEFLKSEDASGDADESTPGVAAGLALRRVQTTPFGHLRSFLRDLLDLPQVAPDADLLMPRPHMVAIAVDGFRNLCVRHHLEQCHRLRCAHVTSLLFSSVDVRGDGALKYAELLSAFTVVAPDMREPQFRAGQDKGDSTFRELYEQAVYETQSPEVDYDCFRKLVASSVDELVRKGDNDTLTVFLDKVAADDVSDLWVQEIVPARRALKRDLLGDHAPAKTPPATTNGTDTYFRDASGAYATPKVAASDDDDASFARSANSYGDEAPSPPKPWGGSPTRKGGTYRP</sequence>
<proteinExistence type="predicted"/>
<feature type="compositionally biased region" description="Basic and acidic residues" evidence="1">
    <location>
        <begin position="227"/>
        <end position="240"/>
    </location>
</feature>
<feature type="region of interest" description="Disordered" evidence="1">
    <location>
        <begin position="93"/>
        <end position="240"/>
    </location>
</feature>
<feature type="region of interest" description="Disordered" evidence="1">
    <location>
        <begin position="1100"/>
        <end position="1143"/>
    </location>
</feature>
<feature type="region of interest" description="Disordered" evidence="1">
    <location>
        <begin position="359"/>
        <end position="399"/>
    </location>
</feature>
<name>A0ABR1G4P1_AURAN</name>
<feature type="region of interest" description="Disordered" evidence="1">
    <location>
        <begin position="828"/>
        <end position="876"/>
    </location>
</feature>
<evidence type="ECO:0008006" key="4">
    <source>
        <dbReference type="Google" id="ProtNLM"/>
    </source>
</evidence>
<evidence type="ECO:0000313" key="3">
    <source>
        <dbReference type="Proteomes" id="UP001363151"/>
    </source>
</evidence>
<feature type="compositionally biased region" description="Acidic residues" evidence="1">
    <location>
        <begin position="792"/>
        <end position="807"/>
    </location>
</feature>
<feature type="compositionally biased region" description="Basic residues" evidence="1">
    <location>
        <begin position="147"/>
        <end position="164"/>
    </location>
</feature>
<feature type="compositionally biased region" description="Low complexity" evidence="1">
    <location>
        <begin position="165"/>
        <end position="179"/>
    </location>
</feature>